<evidence type="ECO:0000256" key="4">
    <source>
        <dbReference type="RuleBase" id="RU361235"/>
    </source>
</evidence>
<proteinExistence type="inferred from homology"/>
<comment type="caution">
    <text evidence="7">The sequence shown here is derived from an EMBL/GenBank/DDBJ whole genome shotgun (WGS) entry which is preliminary data.</text>
</comment>
<dbReference type="PANTHER" id="PTHR43903">
    <property type="entry name" value="NEUROLIGIN"/>
    <property type="match status" value="1"/>
</dbReference>
<evidence type="ECO:0000256" key="5">
    <source>
        <dbReference type="SAM" id="Phobius"/>
    </source>
</evidence>
<feature type="domain" description="Carboxylesterase type B" evidence="6">
    <location>
        <begin position="33"/>
        <end position="251"/>
    </location>
</feature>
<keyword evidence="3 4" id="KW-0378">Hydrolase</keyword>
<dbReference type="PROSITE" id="PS00122">
    <property type="entry name" value="CARBOXYLESTERASE_B_1"/>
    <property type="match status" value="1"/>
</dbReference>
<evidence type="ECO:0000256" key="1">
    <source>
        <dbReference type="ARBA" id="ARBA00005964"/>
    </source>
</evidence>
<sequence length="478" mass="55641">MEPSYPRIDVKYLFILTLWVILTFSPCEGREEVTVDTIYGPVKGFSIHSHYSAYERKRINVFLGIPYAKRKSQYDDFQREFRFKKPKKPYWGGVWDATYYRPACPQPLWYVKQTVPNFSYKDVDEDCLYLNIFSPQRTDEPSSISPSLYPVMVFIHGGGFVYGAAQQYPGVFLAERNVVVVTFNYRLGPLGFLSTGDGNAIGNYGMWDQYRALEFVRDNIKFFRGNPGVVTLFGSSTGAAAVGLHLLSPRTVSNLPTLADGISDVQFDNILYEFLNDRDVEDLTNTVDALTFQYTYWPQPKNFSMVRQRVIDMMSDYMFGTGMDEVVKAHSRFNHTYVYVFDYFSWNDYLPRYRGIAHGQELQYVFGFPFINETYKDLFGVYPRQYYDYADRNTSEYMIALWTNFSSSGQTEYAFWRQYFPKIWNRPSQFTTPKSAQEAQEVTNFKTATWSLMSVGIILIIIVFALCIAMCRMRPKDY</sequence>
<accession>A0ABQ9FZX0</accession>
<evidence type="ECO:0000313" key="7">
    <source>
        <dbReference type="EMBL" id="KAJ8322336.1"/>
    </source>
</evidence>
<organism evidence="7 8">
    <name type="scientific">Tegillarca granosa</name>
    <name type="common">Malaysian cockle</name>
    <name type="synonym">Anadara granosa</name>
    <dbReference type="NCBI Taxonomy" id="220873"/>
    <lineage>
        <taxon>Eukaryota</taxon>
        <taxon>Metazoa</taxon>
        <taxon>Spiralia</taxon>
        <taxon>Lophotrochozoa</taxon>
        <taxon>Mollusca</taxon>
        <taxon>Bivalvia</taxon>
        <taxon>Autobranchia</taxon>
        <taxon>Pteriomorphia</taxon>
        <taxon>Arcoida</taxon>
        <taxon>Arcoidea</taxon>
        <taxon>Arcidae</taxon>
        <taxon>Tegillarca</taxon>
    </lineage>
</organism>
<comment type="similarity">
    <text evidence="1 4">Belongs to the type-B carboxylesterase/lipase family.</text>
</comment>
<dbReference type="InterPro" id="IPR029058">
    <property type="entry name" value="AB_hydrolase_fold"/>
</dbReference>
<feature type="transmembrane region" description="Helical" evidence="5">
    <location>
        <begin position="450"/>
        <end position="471"/>
    </location>
</feature>
<feature type="domain" description="Carboxylesterase type B" evidence="6">
    <location>
        <begin position="282"/>
        <end position="435"/>
    </location>
</feature>
<reference evidence="7 8" key="1">
    <citation type="submission" date="2022-12" db="EMBL/GenBank/DDBJ databases">
        <title>Chromosome-level genome of Tegillarca granosa.</title>
        <authorList>
            <person name="Kim J."/>
        </authorList>
    </citation>
    <scope>NUCLEOTIDE SEQUENCE [LARGE SCALE GENOMIC DNA]</scope>
    <source>
        <strain evidence="7">Teg-2019</strain>
        <tissue evidence="7">Adductor muscle</tissue>
    </source>
</reference>
<evidence type="ECO:0000256" key="2">
    <source>
        <dbReference type="ARBA" id="ARBA00022729"/>
    </source>
</evidence>
<protein>
    <recommendedName>
        <fullName evidence="4">Carboxylic ester hydrolase</fullName>
        <ecNumber evidence="4">3.1.1.-</ecNumber>
    </recommendedName>
</protein>
<feature type="chain" id="PRO_5045005407" description="Carboxylic ester hydrolase" evidence="4">
    <location>
        <begin position="30"/>
        <end position="478"/>
    </location>
</feature>
<evidence type="ECO:0000259" key="6">
    <source>
        <dbReference type="Pfam" id="PF00135"/>
    </source>
</evidence>
<name>A0ABQ9FZX0_TEGGR</name>
<dbReference type="Gene3D" id="3.40.50.1820">
    <property type="entry name" value="alpha/beta hydrolase"/>
    <property type="match status" value="2"/>
</dbReference>
<keyword evidence="8" id="KW-1185">Reference proteome</keyword>
<dbReference type="EMBL" id="JARBDR010000018">
    <property type="protein sequence ID" value="KAJ8322336.1"/>
    <property type="molecule type" value="Genomic_DNA"/>
</dbReference>
<dbReference type="InterPro" id="IPR019826">
    <property type="entry name" value="Carboxylesterase_B_AS"/>
</dbReference>
<keyword evidence="5" id="KW-0472">Membrane</keyword>
<dbReference type="InterPro" id="IPR051093">
    <property type="entry name" value="Neuroligin/BSAL"/>
</dbReference>
<dbReference type="EC" id="3.1.1.-" evidence="4"/>
<feature type="signal peptide" evidence="4">
    <location>
        <begin position="1"/>
        <end position="29"/>
    </location>
</feature>
<evidence type="ECO:0000256" key="3">
    <source>
        <dbReference type="ARBA" id="ARBA00022801"/>
    </source>
</evidence>
<dbReference type="Proteomes" id="UP001217089">
    <property type="component" value="Unassembled WGS sequence"/>
</dbReference>
<keyword evidence="2 4" id="KW-0732">Signal</keyword>
<evidence type="ECO:0000313" key="8">
    <source>
        <dbReference type="Proteomes" id="UP001217089"/>
    </source>
</evidence>
<dbReference type="InterPro" id="IPR019819">
    <property type="entry name" value="Carboxylesterase_B_CS"/>
</dbReference>
<dbReference type="InterPro" id="IPR002018">
    <property type="entry name" value="CarbesteraseB"/>
</dbReference>
<dbReference type="PROSITE" id="PS00941">
    <property type="entry name" value="CARBOXYLESTERASE_B_2"/>
    <property type="match status" value="1"/>
</dbReference>
<gene>
    <name evidence="7" type="ORF">KUTeg_000807</name>
</gene>
<dbReference type="Pfam" id="PF00135">
    <property type="entry name" value="COesterase"/>
    <property type="match status" value="2"/>
</dbReference>
<dbReference type="SUPFAM" id="SSF53474">
    <property type="entry name" value="alpha/beta-Hydrolases"/>
    <property type="match status" value="1"/>
</dbReference>
<keyword evidence="5" id="KW-0812">Transmembrane</keyword>
<keyword evidence="5" id="KW-1133">Transmembrane helix</keyword>